<evidence type="ECO:0000313" key="2">
    <source>
        <dbReference type="Proteomes" id="UP000319142"/>
    </source>
</evidence>
<dbReference type="EMBL" id="VMRX01000050">
    <property type="protein sequence ID" value="TVT30942.1"/>
    <property type="molecule type" value="Genomic_DNA"/>
</dbReference>
<protein>
    <recommendedName>
        <fullName evidence="3">Glycosyltransferase family 2 protein</fullName>
    </recommendedName>
</protein>
<dbReference type="RefSeq" id="WP_273134930.1">
    <property type="nucleotide sequence ID" value="NZ_VMRX01000050.1"/>
</dbReference>
<proteinExistence type="predicted"/>
<evidence type="ECO:0008006" key="3">
    <source>
        <dbReference type="Google" id="ProtNLM"/>
    </source>
</evidence>
<dbReference type="InterPro" id="IPR029044">
    <property type="entry name" value="Nucleotide-diphossugar_trans"/>
</dbReference>
<organism evidence="1 2">
    <name type="scientific">Marinobacter vinifirmus</name>
    <dbReference type="NCBI Taxonomy" id="355591"/>
    <lineage>
        <taxon>Bacteria</taxon>
        <taxon>Pseudomonadati</taxon>
        <taxon>Pseudomonadota</taxon>
        <taxon>Gammaproteobacteria</taxon>
        <taxon>Pseudomonadales</taxon>
        <taxon>Marinobacteraceae</taxon>
        <taxon>Marinobacter</taxon>
    </lineage>
</organism>
<comment type="caution">
    <text evidence="1">The sequence shown here is derived from an EMBL/GenBank/DDBJ whole genome shotgun (WGS) entry which is preliminary data.</text>
</comment>
<gene>
    <name evidence="1" type="ORF">FHK81_15925</name>
</gene>
<name>A0A558B352_9GAMM</name>
<dbReference type="Proteomes" id="UP000319142">
    <property type="component" value="Unassembled WGS sequence"/>
</dbReference>
<dbReference type="AlphaFoldDB" id="A0A558B352"/>
<dbReference type="SUPFAM" id="SSF53448">
    <property type="entry name" value="Nucleotide-diphospho-sugar transferases"/>
    <property type="match status" value="1"/>
</dbReference>
<accession>A0A558B352</accession>
<sequence length="276" mass="31358">MLTVNLTTTFQRLGLCRIALASLLLQSRLPDQINLWVSKEPYLRDKGIAQSESIDQLIGSLPAESRSRVSVRWVPNTGPYRKLIPMLREAGPDDLIVTADDDIFYGRDWLSGLLVAYEDAGGKPVAARVRTKRINFLGKKTSYLFWNLINQPKTVQGDFIVTFGGGVVLTRAMFREQDIADDSFLKVAPTADDLWYSKLLQMHNQDVVVVPSLLGEINFIIHDDGLVNHNFSRASSLLEKIRLHFFDKFLGYFGFPVCGNDFSYKKVREYFDRSKD</sequence>
<evidence type="ECO:0000313" key="1">
    <source>
        <dbReference type="EMBL" id="TVT30942.1"/>
    </source>
</evidence>
<reference evidence="1 2" key="1">
    <citation type="submission" date="2019-07" db="EMBL/GenBank/DDBJ databases">
        <title>The pathways for chlorine oxyanion respiration interact through the shared metabolite chlorate.</title>
        <authorList>
            <person name="Barnum T.P."/>
            <person name="Cheng Y."/>
            <person name="Hill K.A."/>
            <person name="Lucas L.N."/>
            <person name="Carlson H.K."/>
            <person name="Coates J.D."/>
        </authorList>
    </citation>
    <scope>NUCLEOTIDE SEQUENCE [LARGE SCALE GENOMIC DNA]</scope>
    <source>
        <strain evidence="1">UCB</strain>
    </source>
</reference>